<feature type="binding site" evidence="7">
    <location>
        <position position="169"/>
    </location>
    <ligand>
        <name>Na(+)</name>
        <dbReference type="ChEBI" id="CHEBI:29101"/>
        <label>1</label>
    </ligand>
</feature>
<dbReference type="SUPFAM" id="SSF161070">
    <property type="entry name" value="SNF-like"/>
    <property type="match status" value="1"/>
</dbReference>
<keyword evidence="6 8" id="KW-1015">Disulfide bond</keyword>
<keyword evidence="9" id="KW-0769">Symport</keyword>
<name>A0A8B8E7R8_CRAVI</name>
<dbReference type="RefSeq" id="XP_022335714.1">
    <property type="nucleotide sequence ID" value="XM_022480006.1"/>
</dbReference>
<dbReference type="CDD" id="cd11497">
    <property type="entry name" value="SLC6sbd_SERT-like"/>
    <property type="match status" value="1"/>
</dbReference>
<dbReference type="Pfam" id="PF00059">
    <property type="entry name" value="Lectin_C"/>
    <property type="match status" value="2"/>
</dbReference>
<feature type="binding site" evidence="7">
    <location>
        <position position="512"/>
    </location>
    <ligand>
        <name>Na(+)</name>
        <dbReference type="ChEBI" id="CHEBI:29101"/>
        <label>1</label>
    </ligand>
</feature>
<accession>A0A8B8E7R8</accession>
<evidence type="ECO:0000256" key="2">
    <source>
        <dbReference type="ARBA" id="ARBA00022448"/>
    </source>
</evidence>
<feature type="binding site" evidence="7">
    <location>
        <position position="176"/>
    </location>
    <ligand>
        <name>Na(+)</name>
        <dbReference type="ChEBI" id="CHEBI:29101"/>
        <label>1</label>
    </ligand>
</feature>
<keyword evidence="13" id="KW-1185">Reference proteome</keyword>
<evidence type="ECO:0000259" key="12">
    <source>
        <dbReference type="PROSITE" id="PS50041"/>
    </source>
</evidence>
<dbReference type="PANTHER" id="PTHR11616">
    <property type="entry name" value="SODIUM/CHLORIDE DEPENDENT TRANSPORTER"/>
    <property type="match status" value="1"/>
</dbReference>
<evidence type="ECO:0000256" key="7">
    <source>
        <dbReference type="PIRSR" id="PIRSR600175-1"/>
    </source>
</evidence>
<feature type="transmembrane region" description="Helical" evidence="11">
    <location>
        <begin position="235"/>
        <end position="263"/>
    </location>
</feature>
<feature type="transmembrane region" description="Helical" evidence="11">
    <location>
        <begin position="569"/>
        <end position="589"/>
    </location>
</feature>
<dbReference type="InterPro" id="IPR001304">
    <property type="entry name" value="C-type_lectin-like"/>
</dbReference>
<evidence type="ECO:0000256" key="10">
    <source>
        <dbReference type="SAM" id="MobiDB-lite"/>
    </source>
</evidence>
<dbReference type="SUPFAM" id="SSF56436">
    <property type="entry name" value="C-type lectin-like"/>
    <property type="match status" value="2"/>
</dbReference>
<feature type="transmembrane region" description="Helical" evidence="11">
    <location>
        <begin position="163"/>
        <end position="181"/>
    </location>
</feature>
<feature type="transmembrane region" description="Helical" evidence="11">
    <location>
        <begin position="609"/>
        <end position="630"/>
    </location>
</feature>
<evidence type="ECO:0000256" key="8">
    <source>
        <dbReference type="PIRSR" id="PIRSR600175-2"/>
    </source>
</evidence>
<comment type="subcellular location">
    <subcellularLocation>
        <location evidence="1">Membrane</location>
        <topology evidence="1">Multi-pass membrane protein</topology>
    </subcellularLocation>
</comment>
<dbReference type="GO" id="GO:0051378">
    <property type="term" value="F:serotonin binding"/>
    <property type="evidence" value="ECO:0007669"/>
    <property type="project" value="TreeGrafter"/>
</dbReference>
<feature type="disulfide bond" evidence="8">
    <location>
        <begin position="275"/>
        <end position="284"/>
    </location>
</feature>
<keyword evidence="4 11" id="KW-1133">Transmembrane helix</keyword>
<keyword evidence="7" id="KW-0479">Metal-binding</keyword>
<dbReference type="Pfam" id="PF00209">
    <property type="entry name" value="SNF"/>
    <property type="match status" value="1"/>
</dbReference>
<feature type="transmembrane region" description="Helical" evidence="11">
    <location>
        <begin position="496"/>
        <end position="526"/>
    </location>
</feature>
<feature type="transmembrane region" description="Helical" evidence="11">
    <location>
        <begin position="358"/>
        <end position="381"/>
    </location>
</feature>
<feature type="transmembrane region" description="Helical" evidence="11">
    <location>
        <begin position="329"/>
        <end position="346"/>
    </location>
</feature>
<dbReference type="Gene3D" id="3.10.100.10">
    <property type="entry name" value="Mannose-Binding Protein A, subunit A"/>
    <property type="match status" value="2"/>
</dbReference>
<protein>
    <recommendedName>
        <fullName evidence="9">Transporter</fullName>
    </recommendedName>
</protein>
<evidence type="ECO:0000313" key="14">
    <source>
        <dbReference type="RefSeq" id="XP_022335714.1"/>
    </source>
</evidence>
<dbReference type="NCBIfam" id="NF037979">
    <property type="entry name" value="Na_transp"/>
    <property type="match status" value="1"/>
</dbReference>
<feature type="transmembrane region" description="Helical" evidence="11">
    <location>
        <begin position="650"/>
        <end position="672"/>
    </location>
</feature>
<feature type="binding site" evidence="7">
    <location>
        <position position="412"/>
    </location>
    <ligand>
        <name>Na(+)</name>
        <dbReference type="ChEBI" id="CHEBI:29101"/>
        <label>1</label>
    </ligand>
</feature>
<dbReference type="GO" id="GO:0098793">
    <property type="term" value="C:presynapse"/>
    <property type="evidence" value="ECO:0007669"/>
    <property type="project" value="GOC"/>
</dbReference>
<dbReference type="InterPro" id="IPR016186">
    <property type="entry name" value="C-type_lectin-like/link_sf"/>
</dbReference>
<dbReference type="GeneID" id="111132217"/>
<dbReference type="GO" id="GO:0046872">
    <property type="term" value="F:metal ion binding"/>
    <property type="evidence" value="ECO:0007669"/>
    <property type="project" value="UniProtKB-KW"/>
</dbReference>
<dbReference type="InterPro" id="IPR037272">
    <property type="entry name" value="SNS_sf"/>
</dbReference>
<dbReference type="PANTHER" id="PTHR11616:SF279">
    <property type="entry name" value="SODIUM-DEPENDENT SEROTONIN TRANSPORTER"/>
    <property type="match status" value="1"/>
</dbReference>
<dbReference type="GO" id="GO:0006865">
    <property type="term" value="P:amino acid transport"/>
    <property type="evidence" value="ECO:0007669"/>
    <property type="project" value="TreeGrafter"/>
</dbReference>
<evidence type="ECO:0000256" key="3">
    <source>
        <dbReference type="ARBA" id="ARBA00022692"/>
    </source>
</evidence>
<feature type="region of interest" description="Disordered" evidence="10">
    <location>
        <begin position="45"/>
        <end position="76"/>
    </location>
</feature>
<feature type="transmembrane region" description="Helical" evidence="11">
    <location>
        <begin position="401"/>
        <end position="423"/>
    </location>
</feature>
<dbReference type="CDD" id="cd00037">
    <property type="entry name" value="CLECT"/>
    <property type="match status" value="1"/>
</dbReference>
<dbReference type="PROSITE" id="PS00615">
    <property type="entry name" value="C_TYPE_LECTIN_1"/>
    <property type="match status" value="1"/>
</dbReference>
<feature type="transmembrane region" description="Helical" evidence="11">
    <location>
        <begin position="193"/>
        <end position="214"/>
    </location>
</feature>
<evidence type="ECO:0000256" key="9">
    <source>
        <dbReference type="RuleBase" id="RU003732"/>
    </source>
</evidence>
<dbReference type="InterPro" id="IPR016187">
    <property type="entry name" value="CTDL_fold"/>
</dbReference>
<evidence type="ECO:0000256" key="4">
    <source>
        <dbReference type="ARBA" id="ARBA00022989"/>
    </source>
</evidence>
<feature type="domain" description="C-type lectin" evidence="12">
    <location>
        <begin position="975"/>
        <end position="1088"/>
    </location>
</feature>
<dbReference type="PROSITE" id="PS50267">
    <property type="entry name" value="NA_NEUROTRAN_SYMP_3"/>
    <property type="match status" value="1"/>
</dbReference>
<sequence length="1239" mass="138308">MHQPMNTQDKNSIHLSYDNAAFTNTCKSDADTSDSGYKLKKHEVSLQKNQNSATSNSQDDVTNVSPINIKASDNESENSDLGIYQIEKTNTTSDFSVNVAENCKETHGNLTIDEKVTKGYSKRTSLMSYIKEKLLSGKNTETQKEKTEGQGEERETWGKKIDFLLSVIGFAVDLGNVWRFPYICYNNGGGAFLVPYLLMLIFLGLPLFYMELALGQFQKCGAISVWNRICPVFTGVGYGICLVSTFVGMYYNTIIAWGVFYMFASFRSEVPWAGCNNSWNTHNCMSLSNNFNRSLVTNYTVSASDEYYTNEVLGVQGDHGLENLGAPRWQLVLSLAAVFLIVYFSIWKGIKSSGKAVWITATVPYVVLTILLVRGCTLPGAVDGIKYYITPVWHKLLDEQVWIDAASQIFFSLGPGFGTLLALSSYNNFHNNCYFDAIVVSIINCMTSFMAGFVVFAVLGYMAQAQGVSIENLPTNGPGLVFVVYPEVIATLDGSVFWSIIFFLMLITLGLDSTFGGLEAVITAICDEYPMMRRHRELFVLGLVLVCFLGGLPTVTNGGQYVINLLDSHAAPISLLFICFIEAIAVNWFYGCQKFSNDIERMLGHQPGIFWKVCWVGICPICLLILFVLSCWKYEGLQLMGYVYPPWAVVLGWCITASSIICIPIYGVYRFIITPGTLKQKVLRLIRPSELPGHLVLNGRTCNKDSYSISMDQTNVSNSITIESAISLKSSFKMNGDSHNLCFIQVFPVFCFILIYIKTCQGLQGGRVCLSCNGVVKPRDCSTVVVCGPHEACGLEQIVSSAGIITYNVGCLSTHVCTGSRKKSATKALRSSLGPGSGIVTCQQCCNGTDLCNSQGCGATGFDPATGKYCYSCPQHIEADRCDHIDFCYEDQDCYIGKSTFSYDSFYESHCQSKSLCGSSGTSSCCNTQLCNTGSQLSPTNPDSTTPKPHVNHADPHCPTQWIIRRKSDNVQFMYCLHPNQNVPWHTAKLICNRYNTHLPIIETVEEKAIIDAIVSNHEIWLDATDRDNEGVFVWSTTNKTVTKYFWANNEPDDPKYTADEDCVEMGPNYLMGWNDAPCDRHVGVLCEYGVTEHVPATPVACPTGWKSAFNLEYCIERKSLNWYQAKNYCQTLGAHLPILDNYDKMYKLRHFQPNMEFWTDGSEEGHHGHWQWSSISQPIHNNIWLAGEPNDYHGTREECMETGSIYNWRWNDGPCSWQNRSTYVVCEKPRPVFNQILG</sequence>
<reference evidence="14" key="1">
    <citation type="submission" date="2025-08" db="UniProtKB">
        <authorList>
            <consortium name="RefSeq"/>
        </authorList>
    </citation>
    <scope>IDENTIFICATION</scope>
    <source>
        <tissue evidence="14">Whole sample</tissue>
    </source>
</reference>
<feature type="transmembrane region" description="Helical" evidence="11">
    <location>
        <begin position="435"/>
        <end position="463"/>
    </location>
</feature>
<dbReference type="InterPro" id="IPR018378">
    <property type="entry name" value="C-type_lectin_CS"/>
</dbReference>
<feature type="binding site" evidence="7">
    <location>
        <position position="171"/>
    </location>
    <ligand>
        <name>Na(+)</name>
        <dbReference type="ChEBI" id="CHEBI:29101"/>
        <label>1</label>
    </ligand>
</feature>
<evidence type="ECO:0000256" key="1">
    <source>
        <dbReference type="ARBA" id="ARBA00004141"/>
    </source>
</evidence>
<gene>
    <name evidence="14" type="primary">LOC111132217</name>
</gene>
<comment type="similarity">
    <text evidence="9">Belongs to the sodium:neurotransmitter symporter (SNF) (TC 2.A.22) family.</text>
</comment>
<dbReference type="Proteomes" id="UP000694844">
    <property type="component" value="Chromosome 5"/>
</dbReference>
<dbReference type="InterPro" id="IPR000175">
    <property type="entry name" value="Na/ntran_symport"/>
</dbReference>
<keyword evidence="7" id="KW-0915">Sodium</keyword>
<dbReference type="AlphaFoldDB" id="A0A8B8E7R8"/>
<feature type="transmembrane region" description="Helical" evidence="11">
    <location>
        <begin position="738"/>
        <end position="757"/>
    </location>
</feature>
<feature type="binding site" evidence="7">
    <location>
        <position position="172"/>
    </location>
    <ligand>
        <name>Na(+)</name>
        <dbReference type="ChEBI" id="CHEBI:29101"/>
        <label>1</label>
    </ligand>
</feature>
<feature type="domain" description="C-type lectin" evidence="12">
    <location>
        <begin position="1114"/>
        <end position="1217"/>
    </location>
</feature>
<dbReference type="KEGG" id="cvn:111132217"/>
<feature type="binding site" evidence="7">
    <location>
        <position position="509"/>
    </location>
    <ligand>
        <name>Na(+)</name>
        <dbReference type="ChEBI" id="CHEBI:29101"/>
        <label>1</label>
    </ligand>
</feature>
<feature type="transmembrane region" description="Helical" evidence="11">
    <location>
        <begin position="538"/>
        <end position="563"/>
    </location>
</feature>
<keyword evidence="5 11" id="KW-0472">Membrane</keyword>
<evidence type="ECO:0000256" key="11">
    <source>
        <dbReference type="SAM" id="Phobius"/>
    </source>
</evidence>
<dbReference type="GO" id="GO:0043005">
    <property type="term" value="C:neuron projection"/>
    <property type="evidence" value="ECO:0007669"/>
    <property type="project" value="TreeGrafter"/>
</dbReference>
<dbReference type="GO" id="GO:0005335">
    <property type="term" value="F:serotonin:sodium:chloride symporter activity"/>
    <property type="evidence" value="ECO:0007669"/>
    <property type="project" value="TreeGrafter"/>
</dbReference>
<keyword evidence="3 9" id="KW-0812">Transmembrane</keyword>
<evidence type="ECO:0000256" key="5">
    <source>
        <dbReference type="ARBA" id="ARBA00023136"/>
    </source>
</evidence>
<evidence type="ECO:0000313" key="13">
    <source>
        <dbReference type="Proteomes" id="UP000694844"/>
    </source>
</evidence>
<dbReference type="PROSITE" id="PS00610">
    <property type="entry name" value="NA_NEUROTRAN_SYMP_1"/>
    <property type="match status" value="1"/>
</dbReference>
<proteinExistence type="inferred from homology"/>
<dbReference type="GO" id="GO:0005886">
    <property type="term" value="C:plasma membrane"/>
    <property type="evidence" value="ECO:0007669"/>
    <property type="project" value="TreeGrafter"/>
</dbReference>
<dbReference type="OrthoDB" id="6581954at2759"/>
<evidence type="ECO:0000256" key="6">
    <source>
        <dbReference type="ARBA" id="ARBA00023157"/>
    </source>
</evidence>
<dbReference type="SMART" id="SM00034">
    <property type="entry name" value="CLECT"/>
    <property type="match status" value="2"/>
</dbReference>
<feature type="binding site" evidence="7">
    <location>
        <position position="513"/>
    </location>
    <ligand>
        <name>Na(+)</name>
        <dbReference type="ChEBI" id="CHEBI:29101"/>
        <label>1</label>
    </ligand>
</feature>
<feature type="binding site" evidence="7">
    <location>
        <position position="444"/>
    </location>
    <ligand>
        <name>Na(+)</name>
        <dbReference type="ChEBI" id="CHEBI:29101"/>
        <label>1</label>
    </ligand>
</feature>
<keyword evidence="2 9" id="KW-0813">Transport</keyword>
<organism evidence="13 14">
    <name type="scientific">Crassostrea virginica</name>
    <name type="common">Eastern oyster</name>
    <dbReference type="NCBI Taxonomy" id="6565"/>
    <lineage>
        <taxon>Eukaryota</taxon>
        <taxon>Metazoa</taxon>
        <taxon>Spiralia</taxon>
        <taxon>Lophotrochozoa</taxon>
        <taxon>Mollusca</taxon>
        <taxon>Bivalvia</taxon>
        <taxon>Autobranchia</taxon>
        <taxon>Pteriomorphia</taxon>
        <taxon>Ostreida</taxon>
        <taxon>Ostreoidea</taxon>
        <taxon>Ostreidae</taxon>
        <taxon>Crassostrea</taxon>
    </lineage>
</organism>
<feature type="compositionally biased region" description="Polar residues" evidence="10">
    <location>
        <begin position="46"/>
        <end position="66"/>
    </location>
</feature>
<dbReference type="PROSITE" id="PS50041">
    <property type="entry name" value="C_TYPE_LECTIN_2"/>
    <property type="match status" value="2"/>
</dbReference>
<dbReference type="PRINTS" id="PR00176">
    <property type="entry name" value="NANEUSMPORT"/>
</dbReference>